<dbReference type="EMBL" id="QLIX01000010">
    <property type="protein sequence ID" value="RAI58211.1"/>
    <property type="molecule type" value="Genomic_DNA"/>
</dbReference>
<evidence type="ECO:0000313" key="1">
    <source>
        <dbReference type="EMBL" id="RAI58211.1"/>
    </source>
</evidence>
<dbReference type="OrthoDB" id="5526466at2"/>
<name>A0A327M4L1_9PROT</name>
<evidence type="ECO:0000313" key="2">
    <source>
        <dbReference type="Proteomes" id="UP000249065"/>
    </source>
</evidence>
<organism evidence="1 2">
    <name type="scientific">Roseicella frigidaeris</name>
    <dbReference type="NCBI Taxonomy" id="2230885"/>
    <lineage>
        <taxon>Bacteria</taxon>
        <taxon>Pseudomonadati</taxon>
        <taxon>Pseudomonadota</taxon>
        <taxon>Alphaproteobacteria</taxon>
        <taxon>Acetobacterales</taxon>
        <taxon>Roseomonadaceae</taxon>
        <taxon>Roseicella</taxon>
    </lineage>
</organism>
<dbReference type="AlphaFoldDB" id="A0A327M4L1"/>
<reference evidence="2" key="1">
    <citation type="submission" date="2018-06" db="EMBL/GenBank/DDBJ databases">
        <authorList>
            <person name="Khan S.A."/>
        </authorList>
    </citation>
    <scope>NUCLEOTIDE SEQUENCE [LARGE SCALE GENOMIC DNA]</scope>
    <source>
        <strain evidence="2">DB-1506</strain>
    </source>
</reference>
<keyword evidence="2" id="KW-1185">Reference proteome</keyword>
<proteinExistence type="predicted"/>
<dbReference type="Proteomes" id="UP000249065">
    <property type="component" value="Unassembled WGS sequence"/>
</dbReference>
<gene>
    <name evidence="1" type="ORF">DOO78_14390</name>
</gene>
<sequence>MTQATTSLDVAAPVAPLGLLWSQAVSARYLDARERGLSHRQALGEAGGLLSVFVPSLSPREARAQAEALMCQSGPLRLRPPARTA</sequence>
<accession>A0A327M4L1</accession>
<comment type="caution">
    <text evidence="1">The sequence shown here is derived from an EMBL/GenBank/DDBJ whole genome shotgun (WGS) entry which is preliminary data.</text>
</comment>
<dbReference type="RefSeq" id="WP_111470552.1">
    <property type="nucleotide sequence ID" value="NZ_QLIX01000010.1"/>
</dbReference>
<protein>
    <submittedName>
        <fullName evidence="1">Uncharacterized protein</fullName>
    </submittedName>
</protein>